<comment type="subunit">
    <text evidence="5">The Tat system comprises two distinct complexes: a TatABC complex, containing multiple copies of TatA, TatB and TatC subunits, and a separate TatA complex, containing only TatA subunits. Substrates initially bind to the TatABC complex, which probably triggers association of the separate TatA complex to form the active translocon.</text>
</comment>
<organism evidence="6 7">
    <name type="scientific">Rhodanobacter denitrificans</name>
    <dbReference type="NCBI Taxonomy" id="666685"/>
    <lineage>
        <taxon>Bacteria</taxon>
        <taxon>Pseudomonadati</taxon>
        <taxon>Pseudomonadota</taxon>
        <taxon>Gammaproteobacteria</taxon>
        <taxon>Lysobacterales</taxon>
        <taxon>Rhodanobacteraceae</taxon>
        <taxon>Rhodanobacter</taxon>
    </lineage>
</organism>
<evidence type="ECO:0000256" key="5">
    <source>
        <dbReference type="HAMAP-Rule" id="MF_00902"/>
    </source>
</evidence>
<dbReference type="HAMAP" id="MF_00902">
    <property type="entry name" value="TatC"/>
    <property type="match status" value="1"/>
</dbReference>
<dbReference type="Proteomes" id="UP000249046">
    <property type="component" value="Unassembled WGS sequence"/>
</dbReference>
<dbReference type="NCBIfam" id="TIGR00945">
    <property type="entry name" value="tatC"/>
    <property type="match status" value="1"/>
</dbReference>
<dbReference type="PANTHER" id="PTHR30371:SF0">
    <property type="entry name" value="SEC-INDEPENDENT PROTEIN TRANSLOCASE PROTEIN TATC, CHLOROPLASTIC-RELATED"/>
    <property type="match status" value="1"/>
</dbReference>
<comment type="similarity">
    <text evidence="5">Belongs to the TatC family.</text>
</comment>
<evidence type="ECO:0000313" key="7">
    <source>
        <dbReference type="Proteomes" id="UP000249046"/>
    </source>
</evidence>
<feature type="transmembrane region" description="Helical" evidence="5">
    <location>
        <begin position="217"/>
        <end position="237"/>
    </location>
</feature>
<comment type="subcellular location">
    <subcellularLocation>
        <location evidence="5">Cell membrane</location>
        <topology evidence="5">Multi-pass membrane protein</topology>
    </subcellularLocation>
    <subcellularLocation>
        <location evidence="1">Membrane</location>
        <topology evidence="1">Multi-pass membrane protein</topology>
    </subcellularLocation>
</comment>
<keyword evidence="3 5" id="KW-1133">Transmembrane helix</keyword>
<dbReference type="AlphaFoldDB" id="A0A2W5KFQ5"/>
<evidence type="ECO:0000256" key="3">
    <source>
        <dbReference type="ARBA" id="ARBA00022989"/>
    </source>
</evidence>
<dbReference type="PANTHER" id="PTHR30371">
    <property type="entry name" value="SEC-INDEPENDENT PROTEIN TRANSLOCASE PROTEIN TATC"/>
    <property type="match status" value="1"/>
</dbReference>
<keyword evidence="5" id="KW-0813">Transport</keyword>
<feature type="transmembrane region" description="Helical" evidence="5">
    <location>
        <begin position="80"/>
        <end position="99"/>
    </location>
</feature>
<keyword evidence="5" id="KW-0811">Translocation</keyword>
<sequence length="251" mass="27127">MQADPGTEEEQSFLTHLVELRSRLLKAVAAVLVVLVALLPFSKRVYALLAQPLVEHLPVGGSMIATEVASPFLVPLKLCFFVALFLAMPVVLYQLWAFVSPGLYRHEKRLAMPLLASAVVLFYIGCAFAYFLVLPAVFTFTTGIAPEGVAVMPDISRFLDFALMLFLAFGLCFEVPVALIILVAIGVVTPAQLAANRSYAIVGAFVVSAIVTPPDVLSMLMLAVPMCLLYELGILVARTIVRRAAEADAVE</sequence>
<dbReference type="PRINTS" id="PR01840">
    <property type="entry name" value="TATCFAMILY"/>
</dbReference>
<dbReference type="GO" id="GO:0065002">
    <property type="term" value="P:intracellular protein transmembrane transport"/>
    <property type="evidence" value="ECO:0007669"/>
    <property type="project" value="TreeGrafter"/>
</dbReference>
<feature type="transmembrane region" description="Helical" evidence="5">
    <location>
        <begin position="24"/>
        <end position="41"/>
    </location>
</feature>
<dbReference type="GO" id="GO:0009977">
    <property type="term" value="F:proton motive force dependent protein transmembrane transporter activity"/>
    <property type="evidence" value="ECO:0007669"/>
    <property type="project" value="TreeGrafter"/>
</dbReference>
<feature type="transmembrane region" description="Helical" evidence="5">
    <location>
        <begin position="194"/>
        <end position="211"/>
    </location>
</feature>
<gene>
    <name evidence="5 6" type="primary">tatC</name>
    <name evidence="6" type="ORF">DI564_10210</name>
</gene>
<comment type="caution">
    <text evidence="6">The sequence shown here is derived from an EMBL/GenBank/DDBJ whole genome shotgun (WGS) entry which is preliminary data.</text>
</comment>
<proteinExistence type="inferred from homology"/>
<keyword evidence="4 5" id="KW-0472">Membrane</keyword>
<reference evidence="6 7" key="1">
    <citation type="submission" date="2017-08" db="EMBL/GenBank/DDBJ databases">
        <title>Infants hospitalized years apart are colonized by the same room-sourced microbial strains.</title>
        <authorList>
            <person name="Brooks B."/>
            <person name="Olm M.R."/>
            <person name="Firek B.A."/>
            <person name="Baker R."/>
            <person name="Thomas B.C."/>
            <person name="Morowitz M.J."/>
            <person name="Banfield J.F."/>
        </authorList>
    </citation>
    <scope>NUCLEOTIDE SEQUENCE [LARGE SCALE GENOMIC DNA]</scope>
    <source>
        <strain evidence="6">S2_005_003_R2_42</strain>
    </source>
</reference>
<dbReference type="Pfam" id="PF00902">
    <property type="entry name" value="TatC"/>
    <property type="match status" value="1"/>
</dbReference>
<comment type="function">
    <text evidence="5">Part of the twin-arginine translocation (Tat) system that transports large folded proteins containing a characteristic twin-arginine motif in their signal peptide across membranes. Together with TatB, TatC is part of a receptor directly interacting with Tat signal peptides.</text>
</comment>
<evidence type="ECO:0000313" key="6">
    <source>
        <dbReference type="EMBL" id="PZQ14859.1"/>
    </source>
</evidence>
<dbReference type="EMBL" id="QFPO01000007">
    <property type="protein sequence ID" value="PZQ14859.1"/>
    <property type="molecule type" value="Genomic_DNA"/>
</dbReference>
<accession>A0A2W5KFQ5</accession>
<keyword evidence="2 5" id="KW-0812">Transmembrane</keyword>
<dbReference type="GO" id="GO:0043953">
    <property type="term" value="P:protein transport by the Tat complex"/>
    <property type="evidence" value="ECO:0007669"/>
    <property type="project" value="UniProtKB-UniRule"/>
</dbReference>
<evidence type="ECO:0000256" key="1">
    <source>
        <dbReference type="ARBA" id="ARBA00004141"/>
    </source>
</evidence>
<name>A0A2W5KFQ5_9GAMM</name>
<dbReference type="GO" id="GO:0033281">
    <property type="term" value="C:TAT protein transport complex"/>
    <property type="evidence" value="ECO:0007669"/>
    <property type="project" value="UniProtKB-UniRule"/>
</dbReference>
<evidence type="ECO:0000256" key="2">
    <source>
        <dbReference type="ARBA" id="ARBA00022692"/>
    </source>
</evidence>
<feature type="transmembrane region" description="Helical" evidence="5">
    <location>
        <begin position="111"/>
        <end position="133"/>
    </location>
</feature>
<keyword evidence="5" id="KW-1003">Cell membrane</keyword>
<protein>
    <recommendedName>
        <fullName evidence="5">Sec-independent protein translocase protein TatC</fullName>
    </recommendedName>
</protein>
<feature type="transmembrane region" description="Helical" evidence="5">
    <location>
        <begin position="161"/>
        <end position="187"/>
    </location>
</feature>
<keyword evidence="5" id="KW-0653">Protein transport</keyword>
<evidence type="ECO:0000256" key="4">
    <source>
        <dbReference type="ARBA" id="ARBA00023136"/>
    </source>
</evidence>
<dbReference type="InterPro" id="IPR002033">
    <property type="entry name" value="TatC"/>
</dbReference>